<feature type="compositionally biased region" description="Basic and acidic residues" evidence="1">
    <location>
        <begin position="84"/>
        <end position="121"/>
    </location>
</feature>
<feature type="compositionally biased region" description="Basic residues" evidence="1">
    <location>
        <begin position="26"/>
        <end position="37"/>
    </location>
</feature>
<accession>A0A6V7J7S3</accession>
<dbReference type="EMBL" id="CADCXW020000012">
    <property type="protein sequence ID" value="CAD1546318.1"/>
    <property type="molecule type" value="Genomic_DNA"/>
</dbReference>
<sequence>MESPVKSGAPPDVISPHKSALPWPSAKKKTTRRRHVNHNLPCAVSSDICNAYYKRKEEEKCQAEQERQFKKTIRLKAHELKKEKAEKLRETRMIKKEQRKKEEEEKKIARERKKAEREMNQSKRNTGKKTNQELLKNELPLVAKELKKELLESDEADTRIEEPLRTKKVHKPSPKSIQLKEPKKPKLEEE</sequence>
<evidence type="ECO:0000256" key="1">
    <source>
        <dbReference type="SAM" id="MobiDB-lite"/>
    </source>
</evidence>
<feature type="compositionally biased region" description="Polar residues" evidence="1">
    <location>
        <begin position="122"/>
        <end position="134"/>
    </location>
</feature>
<feature type="compositionally biased region" description="Basic and acidic residues" evidence="1">
    <location>
        <begin position="178"/>
        <end position="190"/>
    </location>
</feature>
<evidence type="ECO:0008006" key="3">
    <source>
        <dbReference type="Google" id="ProtNLM"/>
    </source>
</evidence>
<protein>
    <recommendedName>
        <fullName evidence="3">Stress response protein NST1-like</fullName>
    </recommendedName>
</protein>
<organism evidence="2">
    <name type="scientific">Bracon brevicornis</name>
    <dbReference type="NCBI Taxonomy" id="1563983"/>
    <lineage>
        <taxon>Eukaryota</taxon>
        <taxon>Metazoa</taxon>
        <taxon>Ecdysozoa</taxon>
        <taxon>Arthropoda</taxon>
        <taxon>Hexapoda</taxon>
        <taxon>Insecta</taxon>
        <taxon>Pterygota</taxon>
        <taxon>Neoptera</taxon>
        <taxon>Endopterygota</taxon>
        <taxon>Hymenoptera</taxon>
        <taxon>Apocrita</taxon>
        <taxon>Ichneumonoidea</taxon>
        <taxon>Braconidae</taxon>
        <taxon>Braconinae</taxon>
        <taxon>Bracon</taxon>
    </lineage>
</organism>
<reference evidence="2" key="1">
    <citation type="submission" date="2020-07" db="EMBL/GenBank/DDBJ databases">
        <authorList>
            <person name="Ferguson B K."/>
        </authorList>
    </citation>
    <scope>NUCLEOTIDE SEQUENCE</scope>
    <source>
        <strain evidence="2">L06</strain>
    </source>
</reference>
<feature type="region of interest" description="Disordered" evidence="1">
    <location>
        <begin position="84"/>
        <end position="190"/>
    </location>
</feature>
<name>A0A6V7J7S3_9HYME</name>
<dbReference type="AlphaFoldDB" id="A0A6V7J7S3"/>
<gene>
    <name evidence="2" type="ORF">BBRV_LOCUS41311</name>
</gene>
<feature type="compositionally biased region" description="Basic and acidic residues" evidence="1">
    <location>
        <begin position="144"/>
        <end position="165"/>
    </location>
</feature>
<proteinExistence type="predicted"/>
<feature type="region of interest" description="Disordered" evidence="1">
    <location>
        <begin position="1"/>
        <end position="38"/>
    </location>
</feature>
<evidence type="ECO:0000313" key="2">
    <source>
        <dbReference type="EMBL" id="CAD1546318.1"/>
    </source>
</evidence>